<dbReference type="PANTHER" id="PTHR39607:SF3">
    <property type="entry name" value="BZIP DOMAIN-CONTAINING PROTEIN"/>
    <property type="match status" value="1"/>
</dbReference>
<dbReference type="PANTHER" id="PTHR39607">
    <property type="entry name" value="XANTHOCILLIN BIOSYNTHESIS CLUSTER TRANSCRIPTION FACTOR XANC-RELATED"/>
    <property type="match status" value="1"/>
</dbReference>
<dbReference type="OrthoDB" id="194358at2759"/>
<evidence type="ECO:0000259" key="2">
    <source>
        <dbReference type="PROSITE" id="PS00036"/>
    </source>
</evidence>
<dbReference type="GO" id="GO:0003700">
    <property type="term" value="F:DNA-binding transcription factor activity"/>
    <property type="evidence" value="ECO:0007669"/>
    <property type="project" value="InterPro"/>
</dbReference>
<comment type="caution">
    <text evidence="3">The sequence shown here is derived from an EMBL/GenBank/DDBJ whole genome shotgun (WGS) entry which is preliminary data.</text>
</comment>
<dbReference type="InterPro" id="IPR052635">
    <property type="entry name" value="Sec_Metab_Biosynth_Reg"/>
</dbReference>
<protein>
    <recommendedName>
        <fullName evidence="2">BZIP domain-containing protein</fullName>
    </recommendedName>
</protein>
<accession>A0A2T6ZVA6</accession>
<dbReference type="CDD" id="cd14688">
    <property type="entry name" value="bZIP_YAP"/>
    <property type="match status" value="1"/>
</dbReference>
<feature type="domain" description="BZIP" evidence="2">
    <location>
        <begin position="57"/>
        <end position="72"/>
    </location>
</feature>
<proteinExistence type="predicted"/>
<feature type="compositionally biased region" description="Polar residues" evidence="1">
    <location>
        <begin position="12"/>
        <end position="43"/>
    </location>
</feature>
<gene>
    <name evidence="3" type="ORF">B9Z19DRAFT_1125305</name>
</gene>
<dbReference type="SUPFAM" id="SSF57959">
    <property type="entry name" value="Leucine zipper domain"/>
    <property type="match status" value="1"/>
</dbReference>
<dbReference type="Proteomes" id="UP000244722">
    <property type="component" value="Unassembled WGS sequence"/>
</dbReference>
<dbReference type="PROSITE" id="PS00036">
    <property type="entry name" value="BZIP_BASIC"/>
    <property type="match status" value="1"/>
</dbReference>
<evidence type="ECO:0000256" key="1">
    <source>
        <dbReference type="SAM" id="MobiDB-lite"/>
    </source>
</evidence>
<evidence type="ECO:0000313" key="3">
    <source>
        <dbReference type="EMBL" id="PUU79406.1"/>
    </source>
</evidence>
<feature type="compositionally biased region" description="Low complexity" evidence="1">
    <location>
        <begin position="286"/>
        <end position="297"/>
    </location>
</feature>
<feature type="region of interest" description="Disordered" evidence="1">
    <location>
        <begin position="277"/>
        <end position="303"/>
    </location>
</feature>
<feature type="region of interest" description="Disordered" evidence="1">
    <location>
        <begin position="151"/>
        <end position="171"/>
    </location>
</feature>
<dbReference type="AlphaFoldDB" id="A0A2T6ZVA6"/>
<feature type="compositionally biased region" description="Basic and acidic residues" evidence="1">
    <location>
        <begin position="96"/>
        <end position="105"/>
    </location>
</feature>
<dbReference type="Gene3D" id="1.20.5.170">
    <property type="match status" value="1"/>
</dbReference>
<organism evidence="3 4">
    <name type="scientific">Tuber borchii</name>
    <name type="common">White truffle</name>
    <dbReference type="NCBI Taxonomy" id="42251"/>
    <lineage>
        <taxon>Eukaryota</taxon>
        <taxon>Fungi</taxon>
        <taxon>Dikarya</taxon>
        <taxon>Ascomycota</taxon>
        <taxon>Pezizomycotina</taxon>
        <taxon>Pezizomycetes</taxon>
        <taxon>Pezizales</taxon>
        <taxon>Tuberaceae</taxon>
        <taxon>Tuber</taxon>
    </lineage>
</organism>
<dbReference type="STRING" id="42251.A0A2T6ZVA6"/>
<dbReference type="InterPro" id="IPR046347">
    <property type="entry name" value="bZIP_sf"/>
</dbReference>
<dbReference type="InterPro" id="IPR004827">
    <property type="entry name" value="bZIP"/>
</dbReference>
<feature type="region of interest" description="Disordered" evidence="1">
    <location>
        <begin position="81"/>
        <end position="124"/>
    </location>
</feature>
<keyword evidence="4" id="KW-1185">Reference proteome</keyword>
<sequence>MNTGHYTFPTPVISSMPSATHYNTRPTTRVTNSSTTEFRGSTNPDEDWTKISDLAERRRIQNRIAQRNYRKKLKRRLEDLERRAASRSLSPNGEDTDGRSTRESSAEQPIVSPPPPPPQALSEAPLSRENYLPPLNTAYTTATSYSSQYRSAASSNSSPFSSSSPTPYYPSASAPVNDAASLPHYESPSTHYMYAYSQPALSSVVEATCGSGISSSGPEHTYLPLPSTRISSNNYHHSYSDFITPKTTSVFDENSMNPFYLSYAGLAESPDPSFFSSQYYHDDHSSPSSTTSAHSPPIAIKSE</sequence>
<evidence type="ECO:0000313" key="4">
    <source>
        <dbReference type="Proteomes" id="UP000244722"/>
    </source>
</evidence>
<feature type="region of interest" description="Disordered" evidence="1">
    <location>
        <begin position="1"/>
        <end position="49"/>
    </location>
</feature>
<reference evidence="3 4" key="1">
    <citation type="submission" date="2017-04" db="EMBL/GenBank/DDBJ databases">
        <title>Draft genome sequence of Tuber borchii Vittad., a whitish edible truffle.</title>
        <authorList>
            <consortium name="DOE Joint Genome Institute"/>
            <person name="Murat C."/>
            <person name="Kuo A."/>
            <person name="Barry K.W."/>
            <person name="Clum A."/>
            <person name="Dockter R.B."/>
            <person name="Fauchery L."/>
            <person name="Iotti M."/>
            <person name="Kohler A."/>
            <person name="Labutti K."/>
            <person name="Lindquist E.A."/>
            <person name="Lipzen A."/>
            <person name="Ohm R.A."/>
            <person name="Wang M."/>
            <person name="Grigoriev I.V."/>
            <person name="Zambonelli A."/>
            <person name="Martin F.M."/>
        </authorList>
    </citation>
    <scope>NUCLEOTIDE SEQUENCE [LARGE SCALE GENOMIC DNA]</scope>
    <source>
        <strain evidence="3 4">Tbo3840</strain>
    </source>
</reference>
<dbReference type="EMBL" id="NESQ01000093">
    <property type="protein sequence ID" value="PUU79406.1"/>
    <property type="molecule type" value="Genomic_DNA"/>
</dbReference>
<name>A0A2T6ZVA6_TUBBO</name>